<dbReference type="InterPro" id="IPR046219">
    <property type="entry name" value="DUF6252"/>
</dbReference>
<dbReference type="STRING" id="1121895.GCA_000378485_02277"/>
<evidence type="ECO:0000313" key="2">
    <source>
        <dbReference type="Proteomes" id="UP000030152"/>
    </source>
</evidence>
<gene>
    <name evidence="1" type="ORF">Q765_06745</name>
</gene>
<dbReference type="EMBL" id="JRLX01000005">
    <property type="protein sequence ID" value="KGO87357.1"/>
    <property type="molecule type" value="Genomic_DNA"/>
</dbReference>
<evidence type="ECO:0000313" key="1">
    <source>
        <dbReference type="EMBL" id="KGO87357.1"/>
    </source>
</evidence>
<dbReference type="eggNOG" id="ENOG503284N">
    <property type="taxonomic scope" value="Bacteria"/>
</dbReference>
<dbReference type="PROSITE" id="PS51257">
    <property type="entry name" value="PROKAR_LIPOPROTEIN"/>
    <property type="match status" value="1"/>
</dbReference>
<reference evidence="1 2" key="1">
    <citation type="submission" date="2013-09" db="EMBL/GenBank/DDBJ databases">
        <authorList>
            <person name="Zeng Z."/>
            <person name="Chen C."/>
        </authorList>
    </citation>
    <scope>NUCLEOTIDE SEQUENCE [LARGE SCALE GENOMIC DNA]</scope>
    <source>
        <strain evidence="1 2">WB 3.3-2</strain>
    </source>
</reference>
<dbReference type="AlphaFoldDB" id="A0A0A2M3Y6"/>
<organism evidence="1 2">
    <name type="scientific">Flavobacterium rivuli WB 3.3-2 = DSM 21788</name>
    <dbReference type="NCBI Taxonomy" id="1121895"/>
    <lineage>
        <taxon>Bacteria</taxon>
        <taxon>Pseudomonadati</taxon>
        <taxon>Bacteroidota</taxon>
        <taxon>Flavobacteriia</taxon>
        <taxon>Flavobacteriales</taxon>
        <taxon>Flavobacteriaceae</taxon>
        <taxon>Flavobacterium</taxon>
    </lineage>
</organism>
<dbReference type="Pfam" id="PF19765">
    <property type="entry name" value="DUF6252"/>
    <property type="match status" value="1"/>
</dbReference>
<dbReference type="Proteomes" id="UP000030152">
    <property type="component" value="Unassembled WGS sequence"/>
</dbReference>
<accession>A0A0A2M3Y6</accession>
<comment type="caution">
    <text evidence="1">The sequence shown here is derived from an EMBL/GenBank/DDBJ whole genome shotgun (WGS) entry which is preliminary data.</text>
</comment>
<proteinExistence type="predicted"/>
<dbReference type="OrthoDB" id="1448607at2"/>
<keyword evidence="2" id="KW-1185">Reference proteome</keyword>
<name>A0A0A2M3Y6_9FLAO</name>
<dbReference type="RefSeq" id="WP_020213439.1">
    <property type="nucleotide sequence ID" value="NZ_JRLX01000005.1"/>
</dbReference>
<sequence>MKKILSLLVLMAAFTSCEEDIKFNTPAVQGLKDNALWRADAFTATIAGDGSLVITATTGFETVVLKASAIDPGTYPFGKNDSGVLYPSQASYSIAAESGVGDTFSTILENGRGQIVISDDVRETNIAQGYISGSFRFNAVNDEGVIVYFADGVFYKVPLVAATGQ</sequence>
<protein>
    <submittedName>
        <fullName evidence="1">Uncharacterized protein</fullName>
    </submittedName>
</protein>